<organism evidence="1 2">
    <name type="scientific">Nitratireductor thuwali</name>
    <dbReference type="NCBI Taxonomy" id="2267699"/>
    <lineage>
        <taxon>Bacteria</taxon>
        <taxon>Pseudomonadati</taxon>
        <taxon>Pseudomonadota</taxon>
        <taxon>Alphaproteobacteria</taxon>
        <taxon>Hyphomicrobiales</taxon>
        <taxon>Phyllobacteriaceae</taxon>
        <taxon>Nitratireductor</taxon>
    </lineage>
</organism>
<protein>
    <submittedName>
        <fullName evidence="1">Uncharacterized protein</fullName>
    </submittedName>
</protein>
<accession>A0ABY5MNG6</accession>
<gene>
    <name evidence="1" type="ORF">NTH_04038</name>
</gene>
<evidence type="ECO:0000313" key="1">
    <source>
        <dbReference type="EMBL" id="UUP19535.1"/>
    </source>
</evidence>
<dbReference type="Proteomes" id="UP001342418">
    <property type="component" value="Chromosome"/>
</dbReference>
<reference evidence="1 2" key="1">
    <citation type="submission" date="2018-07" db="EMBL/GenBank/DDBJ databases">
        <title>Genome sequence of Nitratireductor thuwali#1536.</title>
        <authorList>
            <person name="Michoud G."/>
            <person name="Merlino G."/>
            <person name="Sefrji F.O."/>
            <person name="Daffonchio D."/>
        </authorList>
    </citation>
    <scope>NUCLEOTIDE SEQUENCE [LARGE SCALE GENOMIC DNA]</scope>
    <source>
        <strain evidence="2">Nit1536</strain>
    </source>
</reference>
<name>A0ABY5MNG6_9HYPH</name>
<proteinExistence type="predicted"/>
<keyword evidence="2" id="KW-1185">Reference proteome</keyword>
<dbReference type="EMBL" id="CP030941">
    <property type="protein sequence ID" value="UUP19535.1"/>
    <property type="molecule type" value="Genomic_DNA"/>
</dbReference>
<dbReference type="RefSeq" id="WP_338531679.1">
    <property type="nucleotide sequence ID" value="NZ_CP030941.1"/>
</dbReference>
<sequence>MNAHTDTTLHHDETRITFNIEKSTLAKLSMSELFALHSAIQCTSGVVSGLMCQPWFDKDDKNTLNGAGEQLESLLNLLSNLQQTIFETAKDAQPQDPREAEKRAWTMLQYEADLCDVLPDFAARAATLSATQASVEFQALRQRRAAA</sequence>
<evidence type="ECO:0000313" key="2">
    <source>
        <dbReference type="Proteomes" id="UP001342418"/>
    </source>
</evidence>